<evidence type="ECO:0000256" key="5">
    <source>
        <dbReference type="ARBA" id="ARBA00023242"/>
    </source>
</evidence>
<dbReference type="SMART" id="SM00384">
    <property type="entry name" value="AT_hook"/>
    <property type="match status" value="3"/>
</dbReference>
<dbReference type="SUPFAM" id="SSF46785">
    <property type="entry name" value="Winged helix' DNA-binding domain"/>
    <property type="match status" value="1"/>
</dbReference>
<evidence type="ECO:0000256" key="1">
    <source>
        <dbReference type="ARBA" id="ARBA00004123"/>
    </source>
</evidence>
<dbReference type="InterPro" id="IPR044210">
    <property type="entry name" value="Tfc3-like"/>
</dbReference>
<dbReference type="PRINTS" id="PR00929">
    <property type="entry name" value="ATHOOK"/>
</dbReference>
<feature type="region of interest" description="Disordered" evidence="6">
    <location>
        <begin position="1766"/>
        <end position="1791"/>
    </location>
</feature>
<feature type="domain" description="B-block binding subunit of TFIIIC" evidence="7">
    <location>
        <begin position="115"/>
        <end position="165"/>
    </location>
</feature>
<comment type="caution">
    <text evidence="9">The sequence shown here is derived from an EMBL/GenBank/DDBJ whole genome shotgun (WGS) entry which is preliminary data.</text>
</comment>
<evidence type="ECO:0000313" key="10">
    <source>
        <dbReference type="Proteomes" id="UP001383192"/>
    </source>
</evidence>
<dbReference type="Proteomes" id="UP001383192">
    <property type="component" value="Unassembled WGS sequence"/>
</dbReference>
<evidence type="ECO:0000259" key="8">
    <source>
        <dbReference type="Pfam" id="PF20222"/>
    </source>
</evidence>
<evidence type="ECO:0008006" key="11">
    <source>
        <dbReference type="Google" id="ProtNLM"/>
    </source>
</evidence>
<evidence type="ECO:0000256" key="6">
    <source>
        <dbReference type="SAM" id="MobiDB-lite"/>
    </source>
</evidence>
<sequence length="2065" mass="230538">MQRLSTKHNVDEAFCAFVWSLIVQQPNIRVGLVPEGVTSEVWIAPQVSAKRKANERGETHVETQPPELEIVPDATIRPMGDLQAEYGEKLRIACDPESTYAAITGSHLRFSKLSPMVYSALQVITRGRDKGVTVIHLGNETGYDQKTCFYLVKQLVELNLVVKRRQGGVGTNFVVHKFIFERSPSWKAVREQEGKAAEATVQPVGNDVEDEEPSETVKLDFPPIDSRHLSSMALIRANIIKLLKASRNNMHVYGNMIVAIGFANPTKSDRRFFSTRVRELMDQGVVEKVTVPSKRKKSNKDCNVICLRLLDENASGGSSTVAAITPEQEEEEEEGLDQSSGLKTNVTLHKQIVDLLEESGTRGMTLNELSAALDNFDKRTVELLLTRAEKVPPPPHLSDLSIASLMETVGRERRHRYFTVSEYRKLVEKENLDQTTAGYADIDMSSCGDFLNVDEGAFYDDEEYLWKYQDSFKDGTASNPKNRKKPLVNPILPDGSVKQGRPRKKPFDEDGNVIESGKRKRAVNDGEGSPPKKRGRPPKVSTEDSASAPVPKKRGRPSKKRVEDTNAPVSAPVPHAANNSTEIAAGIGQPIPVASEVIEKVSGGEEVFTSLPRPITQQLSLERSTIELIPADPPGHATEGEDSVFMEKATSIGVTVESIPPQTSVDVEMLDADPEPIEPQPQLQPLAEPSAEFELVDNVDESATGEKENNLQTDQLAIAPKKLDEDSMVLDPSAVPVAAPQPTPSSRRTKSKAQSRPRINVSGLRRENEFLRVLERMGGIANTHTKEFYDEHTALVDQLVKAGEPASGPIGIRTDKRTVAAAFNSLESRGKVKQITASVSVGVGTTRAMVIVYLPDLPEEKLNEFLATLGQPPPAPSQAPAPRKLDVPMEFGSASRRNKPFTPVQLLEGSAKEGEGKERHRWSKSTEYSEKLLDRSDEEIRSVLLAERTTLGQAYGSIMGKALRTRELHLIALSAFESMYNSVYIVSHEKRIIHLAYLARDLPLPVYLKIVPPHEHSEEVYNYLKTEAGKTTFVRDLPSNISTKLGVGRSRARTKLLDSLKILNYLGIVTPVQETESSQPWLTCPRKGEHPTSFEKASLGDRNPTTPTIAPVYWVFNEIAPAYQWGTSDVTPPFLGDFPIGSVTAATEYWSTLRDACIGPPSQLPIPSTMQSTTGPLVIDAGIIRTLRRPVAWDHNYVLTWHQTQYLKRFIDIPAQSTPLDEAESRIGHLAWVVSAPPEAVREYYESMLGKLEKERERAHKRTKKEAAAKREEEAIAAKVALAKKAEEAKRQRENDWDTLLQRVHPEPLKDAAVSRIKRIRTRFLQSTATSKDTEKWEKEIEAAIREADMMAKKVLKKVFTKKPPVAVIAPPVAANPPEKSVRELIAEQGPPVNRPPPPPPKKRRKIGADEGDETPSKSNIPQKRYRFQWNREYEELARDASAIIKARCRDAPRLDWGAFEQVFPAVPKNTVRQRVAHMRESTAYGTYLQRLEDKWYDIWVQHRGTVHLPDDDPTSATNFNLVEHIEFLRKHVDKNALRVGYSQVQQNIQFGLPHDVETLLEKYDVTEPNNNNGPTYDFFWTGTVEEGREKGLLSRPFTIQPDSLDFGDEKPTELVFVAESALKVALSTPNEAYDAERASALLHSVGEEPVSMATTTLLGQGILSKVVRDPTKQKPGRLLKISDAYVYLLQNVETLLADDPRTYSNQNALHGSISRDLYQDASALRELSVQQDGVWREWPLLATDGDLATIIQLISDDKVDFRIDTSQPQSHRPALDWNSKKAGRSSSLSISNDDHIEPALFVRFHDMETPLQRGEMDIDTSPIPAPEDPLGLHGKTADGSPACCKRTIAVGIIDCTTCIEDAWSAKSTTLTAAEMLIAQLVMWLVGQAGKGGVTKEDLVMNTKTPLQDLMLVISKLVQGPQPVLYWVGYKSPLLISAAHMQQWTVVVSKEPMMRILPRRWMNIHGYKMQDIWQAACRAVIGAMVFHPGISQYELRWRLRLVYDRQEVIGILSALQTASVVRNRCELAEIPSATLEPHLLAAWDEKEEKRIFWFLDESKHWYDQV</sequence>
<dbReference type="PANTHER" id="PTHR15180:SF1">
    <property type="entry name" value="GENERAL TRANSCRIPTION FACTOR 3C POLYPEPTIDE 1"/>
    <property type="match status" value="1"/>
</dbReference>
<feature type="domain" description="Transcription factor tau subunit sfc3/Tfc3 C-terminal" evidence="8">
    <location>
        <begin position="1424"/>
        <end position="1782"/>
    </location>
</feature>
<dbReference type="GO" id="GO:0006384">
    <property type="term" value="P:transcription initiation at RNA polymerase III promoter"/>
    <property type="evidence" value="ECO:0007669"/>
    <property type="project" value="InterPro"/>
</dbReference>
<gene>
    <name evidence="9" type="ORF">VNI00_008961</name>
</gene>
<dbReference type="InterPro" id="IPR046488">
    <property type="entry name" value="Sfc3/Tfc3_C"/>
</dbReference>
<dbReference type="InterPro" id="IPR017956">
    <property type="entry name" value="AT_hook_DNA-bd_motif"/>
</dbReference>
<evidence type="ECO:0000313" key="9">
    <source>
        <dbReference type="EMBL" id="KAK7041672.1"/>
    </source>
</evidence>
<feature type="region of interest" description="Disordered" evidence="6">
    <location>
        <begin position="474"/>
        <end position="577"/>
    </location>
</feature>
<evidence type="ECO:0000256" key="4">
    <source>
        <dbReference type="ARBA" id="ARBA00023163"/>
    </source>
</evidence>
<dbReference type="Pfam" id="PF04182">
    <property type="entry name" value="B-block_TFIIIC"/>
    <property type="match status" value="1"/>
</dbReference>
<keyword evidence="2" id="KW-0597">Phosphoprotein</keyword>
<keyword evidence="10" id="KW-1185">Reference proteome</keyword>
<keyword evidence="4" id="KW-0804">Transcription</keyword>
<dbReference type="GO" id="GO:0003677">
    <property type="term" value="F:DNA binding"/>
    <property type="evidence" value="ECO:0007669"/>
    <property type="project" value="UniProtKB-KW"/>
</dbReference>
<comment type="subcellular location">
    <subcellularLocation>
        <location evidence="1">Nucleus</location>
    </subcellularLocation>
</comment>
<dbReference type="GO" id="GO:0042791">
    <property type="term" value="P:5S class rRNA transcription by RNA polymerase III"/>
    <property type="evidence" value="ECO:0007669"/>
    <property type="project" value="TreeGrafter"/>
</dbReference>
<evidence type="ECO:0000256" key="3">
    <source>
        <dbReference type="ARBA" id="ARBA00023125"/>
    </source>
</evidence>
<dbReference type="InterPro" id="IPR036390">
    <property type="entry name" value="WH_DNA-bd_sf"/>
</dbReference>
<protein>
    <recommendedName>
        <fullName evidence="11">Transcription factor tau subunit sfc3</fullName>
    </recommendedName>
</protein>
<dbReference type="CDD" id="cd16169">
    <property type="entry name" value="Tau138_eWH"/>
    <property type="match status" value="1"/>
</dbReference>
<accession>A0AAW0CNY6</accession>
<feature type="region of interest" description="Disordered" evidence="6">
    <location>
        <begin position="734"/>
        <end position="758"/>
    </location>
</feature>
<keyword evidence="5" id="KW-0539">Nucleus</keyword>
<dbReference type="GO" id="GO:0005634">
    <property type="term" value="C:nucleus"/>
    <property type="evidence" value="ECO:0007669"/>
    <property type="project" value="UniProtKB-SubCell"/>
</dbReference>
<dbReference type="PANTHER" id="PTHR15180">
    <property type="entry name" value="GENERAL TRANSCRIPTION FACTOR 3C POLYPEPTIDE 1"/>
    <property type="match status" value="1"/>
</dbReference>
<keyword evidence="3" id="KW-0238">DNA-binding</keyword>
<dbReference type="GO" id="GO:0000127">
    <property type="term" value="C:transcription factor TFIIIC complex"/>
    <property type="evidence" value="ECO:0007669"/>
    <property type="project" value="InterPro"/>
</dbReference>
<dbReference type="InterPro" id="IPR035625">
    <property type="entry name" value="Tfc3-like_eWH"/>
</dbReference>
<organism evidence="9 10">
    <name type="scientific">Paramarasmius palmivorus</name>
    <dbReference type="NCBI Taxonomy" id="297713"/>
    <lineage>
        <taxon>Eukaryota</taxon>
        <taxon>Fungi</taxon>
        <taxon>Dikarya</taxon>
        <taxon>Basidiomycota</taxon>
        <taxon>Agaricomycotina</taxon>
        <taxon>Agaricomycetes</taxon>
        <taxon>Agaricomycetidae</taxon>
        <taxon>Agaricales</taxon>
        <taxon>Marasmiineae</taxon>
        <taxon>Marasmiaceae</taxon>
        <taxon>Paramarasmius</taxon>
    </lineage>
</organism>
<reference evidence="9 10" key="1">
    <citation type="submission" date="2024-01" db="EMBL/GenBank/DDBJ databases">
        <title>A draft genome for a cacao thread blight-causing isolate of Paramarasmius palmivorus.</title>
        <authorList>
            <person name="Baruah I.K."/>
            <person name="Bukari Y."/>
            <person name="Amoako-Attah I."/>
            <person name="Meinhardt L.W."/>
            <person name="Bailey B.A."/>
            <person name="Cohen S.P."/>
        </authorList>
    </citation>
    <scope>NUCLEOTIDE SEQUENCE [LARGE SCALE GENOMIC DNA]</scope>
    <source>
        <strain evidence="9 10">GH-12</strain>
    </source>
</reference>
<evidence type="ECO:0000256" key="2">
    <source>
        <dbReference type="ARBA" id="ARBA00022553"/>
    </source>
</evidence>
<feature type="region of interest" description="Disordered" evidence="6">
    <location>
        <begin position="1388"/>
        <end position="1424"/>
    </location>
</feature>
<dbReference type="EMBL" id="JAYKXP010000032">
    <property type="protein sequence ID" value="KAK7041672.1"/>
    <property type="molecule type" value="Genomic_DNA"/>
</dbReference>
<name>A0AAW0CNY6_9AGAR</name>
<proteinExistence type="predicted"/>
<dbReference type="InterPro" id="IPR007309">
    <property type="entry name" value="TFIIIC_Bblock-bd"/>
</dbReference>
<dbReference type="Pfam" id="PF20222">
    <property type="entry name" value="DUF6581"/>
    <property type="match status" value="1"/>
</dbReference>
<evidence type="ECO:0000259" key="7">
    <source>
        <dbReference type="Pfam" id="PF04182"/>
    </source>
</evidence>